<sequence>MSRSRKKHPAGGCTTAASDKLGKRLSARAWRRRVRVALEQDLEPPHEYAVRTPWDWPKDGQKWFGNNL</sequence>
<dbReference type="HOGENOM" id="CLU_163175_1_0_7"/>
<dbReference type="KEGG" id="dbr:Deba_2536"/>
<dbReference type="STRING" id="644282.Deba_2536"/>
<dbReference type="AlphaFoldDB" id="E1QJZ8"/>
<evidence type="ECO:0000313" key="2">
    <source>
        <dbReference type="EMBL" id="ADK85891.1"/>
    </source>
</evidence>
<keyword evidence="3" id="KW-1185">Reference proteome</keyword>
<gene>
    <name evidence="2" type="ordered locus">Deba_2536</name>
</gene>
<dbReference type="RefSeq" id="WP_013259330.1">
    <property type="nucleotide sequence ID" value="NC_014365.1"/>
</dbReference>
<accession>E1QJZ8</accession>
<reference evidence="2 3" key="1">
    <citation type="journal article" date="2010" name="Stand. Genomic Sci.">
        <title>Complete genome sequence of Desulfarculus baarsii type strain (2st14).</title>
        <authorList>
            <person name="Sun H."/>
            <person name="Spring S."/>
            <person name="Lapidus A."/>
            <person name="Davenport K."/>
            <person name="Del Rio T.G."/>
            <person name="Tice H."/>
            <person name="Nolan M."/>
            <person name="Copeland A."/>
            <person name="Cheng J.F."/>
            <person name="Lucas S."/>
            <person name="Tapia R."/>
            <person name="Goodwin L."/>
            <person name="Pitluck S."/>
            <person name="Ivanova N."/>
            <person name="Pagani I."/>
            <person name="Mavromatis K."/>
            <person name="Ovchinnikova G."/>
            <person name="Pati A."/>
            <person name="Chen A."/>
            <person name="Palaniappan K."/>
            <person name="Hauser L."/>
            <person name="Chang Y.J."/>
            <person name="Jeffries C.D."/>
            <person name="Detter J.C."/>
            <person name="Han C."/>
            <person name="Rohde M."/>
            <person name="Brambilla E."/>
            <person name="Goker M."/>
            <person name="Woyke T."/>
            <person name="Bristow J."/>
            <person name="Eisen J.A."/>
            <person name="Markowitz V."/>
            <person name="Hugenholtz P."/>
            <person name="Kyrpides N.C."/>
            <person name="Klenk H.P."/>
            <person name="Land M."/>
        </authorList>
    </citation>
    <scope>NUCLEOTIDE SEQUENCE [LARGE SCALE GENOMIC DNA]</scope>
    <source>
        <strain evidence="3">ATCC 33931 / DSM 2075 / LMG 7858 / VKM B-1802 / 2st14</strain>
    </source>
</reference>
<organism evidence="2 3">
    <name type="scientific">Desulfarculus baarsii (strain ATCC 33931 / DSM 2075 / LMG 7858 / VKM B-1802 / 2st14)</name>
    <dbReference type="NCBI Taxonomy" id="644282"/>
    <lineage>
        <taxon>Bacteria</taxon>
        <taxon>Pseudomonadati</taxon>
        <taxon>Thermodesulfobacteriota</taxon>
        <taxon>Desulfarculia</taxon>
        <taxon>Desulfarculales</taxon>
        <taxon>Desulfarculaceae</taxon>
        <taxon>Desulfarculus</taxon>
    </lineage>
</organism>
<dbReference type="OrthoDB" id="1073160at2"/>
<evidence type="ECO:0000256" key="1">
    <source>
        <dbReference type="SAM" id="MobiDB-lite"/>
    </source>
</evidence>
<name>E1QJZ8_DESB2</name>
<feature type="region of interest" description="Disordered" evidence="1">
    <location>
        <begin position="1"/>
        <end position="20"/>
    </location>
</feature>
<evidence type="ECO:0000313" key="3">
    <source>
        <dbReference type="Proteomes" id="UP000009047"/>
    </source>
</evidence>
<proteinExistence type="predicted"/>
<protein>
    <submittedName>
        <fullName evidence="2">Uncharacterized protein</fullName>
    </submittedName>
</protein>
<dbReference type="Proteomes" id="UP000009047">
    <property type="component" value="Chromosome"/>
</dbReference>
<dbReference type="EMBL" id="CP002085">
    <property type="protein sequence ID" value="ADK85891.1"/>
    <property type="molecule type" value="Genomic_DNA"/>
</dbReference>